<keyword evidence="3" id="KW-1185">Reference proteome</keyword>
<dbReference type="Proteomes" id="UP000005551">
    <property type="component" value="Unassembled WGS sequence"/>
</dbReference>
<dbReference type="STRING" id="1189621.A3SI_15136"/>
<name>I5BYX7_9BACT</name>
<evidence type="ECO:0000256" key="1">
    <source>
        <dbReference type="SAM" id="MobiDB-lite"/>
    </source>
</evidence>
<dbReference type="RefSeq" id="WP_009056341.1">
    <property type="nucleotide sequence ID" value="NZ_AJYA01000039.1"/>
</dbReference>
<accession>I5BYX7</accession>
<organism evidence="2 3">
    <name type="scientific">Nitritalea halalkaliphila LW7</name>
    <dbReference type="NCBI Taxonomy" id="1189621"/>
    <lineage>
        <taxon>Bacteria</taxon>
        <taxon>Pseudomonadati</taxon>
        <taxon>Bacteroidota</taxon>
        <taxon>Cytophagia</taxon>
        <taxon>Cytophagales</taxon>
        <taxon>Cyclobacteriaceae</taxon>
        <taxon>Nitritalea</taxon>
    </lineage>
</organism>
<feature type="region of interest" description="Disordered" evidence="1">
    <location>
        <begin position="68"/>
        <end position="118"/>
    </location>
</feature>
<feature type="compositionally biased region" description="Basic and acidic residues" evidence="1">
    <location>
        <begin position="68"/>
        <end position="92"/>
    </location>
</feature>
<evidence type="ECO:0000313" key="2">
    <source>
        <dbReference type="EMBL" id="EIM74779.1"/>
    </source>
</evidence>
<comment type="caution">
    <text evidence="2">The sequence shown here is derived from an EMBL/GenBank/DDBJ whole genome shotgun (WGS) entry which is preliminary data.</text>
</comment>
<evidence type="ECO:0000313" key="3">
    <source>
        <dbReference type="Proteomes" id="UP000005551"/>
    </source>
</evidence>
<reference evidence="2 3" key="1">
    <citation type="submission" date="2012-05" db="EMBL/GenBank/DDBJ databases">
        <title>Genome sequence of Nitritalea halalkaliphila LW7.</title>
        <authorList>
            <person name="Jangir P.K."/>
            <person name="Singh A."/>
            <person name="Shivaji S."/>
            <person name="Sharma R."/>
        </authorList>
    </citation>
    <scope>NUCLEOTIDE SEQUENCE [LARGE SCALE GENOMIC DNA]</scope>
    <source>
        <strain evidence="2 3">LW7</strain>
    </source>
</reference>
<dbReference type="AlphaFoldDB" id="I5BYX7"/>
<dbReference type="EMBL" id="AJYA01000039">
    <property type="protein sequence ID" value="EIM74779.1"/>
    <property type="molecule type" value="Genomic_DNA"/>
</dbReference>
<proteinExistence type="predicted"/>
<gene>
    <name evidence="2" type="ORF">A3SI_15136</name>
</gene>
<sequence length="118" mass="13250">MALSIGGTYARPTFGLAGEGSIEQLLASAVRARLGQEREQLQRSVTEEFRQREDSVKTVLKAEAERVQDSVRREAERRVEQTRERAAEEARNLIRGVIGGSRNRPATVPDTTKRNNEE</sequence>
<protein>
    <submittedName>
        <fullName evidence="2">Outer membrane integrity protein</fullName>
    </submittedName>
</protein>